<protein>
    <submittedName>
        <fullName evidence="2">Uncharacterized protein</fullName>
    </submittedName>
</protein>
<dbReference type="HOGENOM" id="CLU_296891_0_0_1"/>
<reference evidence="2" key="1">
    <citation type="submission" date="2015-05" db="UniProtKB">
        <authorList>
            <consortium name="EnsemblMetazoa"/>
        </authorList>
    </citation>
    <scope>IDENTIFICATION</scope>
</reference>
<evidence type="ECO:0000313" key="2">
    <source>
        <dbReference type="EnsemblMetazoa" id="RPRC004006-PA"/>
    </source>
</evidence>
<feature type="region of interest" description="Disordered" evidence="1">
    <location>
        <begin position="895"/>
        <end position="1016"/>
    </location>
</feature>
<dbReference type="InParanoid" id="T1HIY3"/>
<dbReference type="Proteomes" id="UP000015103">
    <property type="component" value="Unassembled WGS sequence"/>
</dbReference>
<proteinExistence type="predicted"/>
<feature type="compositionally biased region" description="Low complexity" evidence="1">
    <location>
        <begin position="971"/>
        <end position="981"/>
    </location>
</feature>
<dbReference type="EnsemblMetazoa" id="RPRC004006-RA">
    <property type="protein sequence ID" value="RPRC004006-PA"/>
    <property type="gene ID" value="RPRC004006"/>
</dbReference>
<sequence length="1016" mass="114698">MEWTGCGETPQTDEEELEGKIAAIDLRESMEKSKEFWGDTQFDDKFVITANLLKCPPCCDDHNIVAASQLAHIAWESMTQSDLEEITKINRDLLLCGEIPTNYLIPKIDQILKNTMDINCVKNELQKVDSDYQQAIILVANQLLVIFDENIPPRIVEDDLEVNPSKKSAPPQTPFERPNGNNAKNTPVHKDIKTRIKELMELALQNGLGEIKVPKAAYVNDRAKLAILEKQIKGRLRLKHIIESGASKTCNKSASEDLNKSLHHQGKGPKMLNLSKRLKSAKAMREKILSKVANNISVDDQRFDNKEKLPKERLIKSPHFTSNSQNNVISQISASSSKSDAVYNASSINTGKMCEEEIMANSKYSQPKLLETEKNEEEQVFYSFNVNEPAKNLTQNYLQENNECDGKILFENEAELENVCAREPIANSTAQSSQETRTCPELNSENDTTKNNSNSLVDKTDLTLKDIIKEKSYKSLEEHSLENFYLKNIQKHDLTLKTMTDAKDGGLSLKQKLLDLSPKTIIESASDSSAIRDTQIYPTSQERSIRIKSELTLKNVLENSREDLLIKGRQGIVADSFEKENTTCSFLNNLQSPHVDIQNSQDENIKANKVESPSIHSDSVNKIQISEFPVYNTITNNTNNINKEDFSMRDAIKTATNPDDIINLPIIKPNKNLSIILRETMTQVHAKTNFILTAPPPTPFPKSCSQSFNRSDEFLISSANISSVGSTDGTGETILENKTDDATLKNMNTECGYGETDDYEWLENINAEKIGELNDETVAEEERGGDADDENDFEFDFDVDDLIERNRFLEVEEIKRFKNQASTIETMNDLQLELEMINNEEKNINFCQNDGNEQMHAQVLINDLKNSVVNDKVECKYEQSPIVMTAVNELVKKETEKNDSLTKSPEDLDEKSSNDKLEVENVIEEANKNYEEVGRDEESIEGEDKEEEDEESDEEEDDEDEDDEESESTIEDISSKSASELAKSESGEIQTDSREESDQSLVKEEIMKTEETNAKG</sequence>
<feature type="compositionally biased region" description="Basic and acidic residues" evidence="1">
    <location>
        <begin position="895"/>
        <end position="937"/>
    </location>
</feature>
<evidence type="ECO:0000256" key="1">
    <source>
        <dbReference type="SAM" id="MobiDB-lite"/>
    </source>
</evidence>
<dbReference type="VEuPathDB" id="VectorBase:RPRC004006"/>
<name>T1HIY3_RHOPR</name>
<keyword evidence="3" id="KW-1185">Reference proteome</keyword>
<dbReference type="EMBL" id="ACPB03022354">
    <property type="status" value="NOT_ANNOTATED_CDS"/>
    <property type="molecule type" value="Genomic_DNA"/>
</dbReference>
<feature type="region of interest" description="Disordered" evidence="1">
    <location>
        <begin position="427"/>
        <end position="454"/>
    </location>
</feature>
<dbReference type="AlphaFoldDB" id="T1HIY3"/>
<feature type="compositionally biased region" description="Acidic residues" evidence="1">
    <location>
        <begin position="938"/>
        <end position="970"/>
    </location>
</feature>
<feature type="compositionally biased region" description="Basic and acidic residues" evidence="1">
    <location>
        <begin position="982"/>
        <end position="1016"/>
    </location>
</feature>
<feature type="region of interest" description="Disordered" evidence="1">
    <location>
        <begin position="158"/>
        <end position="188"/>
    </location>
</feature>
<organism evidence="2 3">
    <name type="scientific">Rhodnius prolixus</name>
    <name type="common">Triatomid bug</name>
    <dbReference type="NCBI Taxonomy" id="13249"/>
    <lineage>
        <taxon>Eukaryota</taxon>
        <taxon>Metazoa</taxon>
        <taxon>Ecdysozoa</taxon>
        <taxon>Arthropoda</taxon>
        <taxon>Hexapoda</taxon>
        <taxon>Insecta</taxon>
        <taxon>Pterygota</taxon>
        <taxon>Neoptera</taxon>
        <taxon>Paraneoptera</taxon>
        <taxon>Hemiptera</taxon>
        <taxon>Heteroptera</taxon>
        <taxon>Panheteroptera</taxon>
        <taxon>Cimicomorpha</taxon>
        <taxon>Reduviidae</taxon>
        <taxon>Triatominae</taxon>
        <taxon>Rhodnius</taxon>
    </lineage>
</organism>
<accession>T1HIY3</accession>
<evidence type="ECO:0000313" key="3">
    <source>
        <dbReference type="Proteomes" id="UP000015103"/>
    </source>
</evidence>